<dbReference type="NCBIfam" id="NF010412">
    <property type="entry name" value="PRK13838.1"/>
    <property type="match status" value="1"/>
</dbReference>
<evidence type="ECO:0000256" key="6">
    <source>
        <dbReference type="SAM" id="Phobius"/>
    </source>
</evidence>
<reference evidence="8 9" key="1">
    <citation type="submission" date="2017-03" db="EMBL/GenBank/DDBJ databases">
        <title>Genome of strain Rhizobium sp. CNPSo 668.</title>
        <authorList>
            <person name="Ribeiro R."/>
        </authorList>
    </citation>
    <scope>NUCLEOTIDE SEQUENCE [LARGE SCALE GENOMIC DNA]</scope>
    <source>
        <strain evidence="8 9">CNPSo 668</strain>
    </source>
</reference>
<dbReference type="InterPro" id="IPR036286">
    <property type="entry name" value="LexA/Signal_pep-like_sf"/>
</dbReference>
<dbReference type="NCBIfam" id="TIGR02771">
    <property type="entry name" value="TraF_Ti"/>
    <property type="match status" value="1"/>
</dbReference>
<evidence type="ECO:0000256" key="2">
    <source>
        <dbReference type="ARBA" id="ARBA00005849"/>
    </source>
</evidence>
<keyword evidence="6" id="KW-1133">Transmembrane helix</keyword>
<organism evidence="8 9">
    <name type="scientific">Rhizobium esperanzae</name>
    <dbReference type="NCBI Taxonomy" id="1967781"/>
    <lineage>
        <taxon>Bacteria</taxon>
        <taxon>Pseudomonadati</taxon>
        <taxon>Pseudomonadota</taxon>
        <taxon>Alphaproteobacteria</taxon>
        <taxon>Hyphomicrobiales</taxon>
        <taxon>Rhizobiaceae</taxon>
        <taxon>Rhizobium/Agrobacterium group</taxon>
        <taxon>Rhizobium</taxon>
    </lineage>
</organism>
<dbReference type="GO" id="GO:0004252">
    <property type="term" value="F:serine-type endopeptidase activity"/>
    <property type="evidence" value="ECO:0007669"/>
    <property type="project" value="InterPro"/>
</dbReference>
<comment type="similarity">
    <text evidence="2">Belongs to the peptidase S26C family.</text>
</comment>
<dbReference type="GO" id="GO:0042597">
    <property type="term" value="C:periplasmic space"/>
    <property type="evidence" value="ECO:0007669"/>
    <property type="project" value="UniProtKB-SubCell"/>
</dbReference>
<dbReference type="AlphaFoldDB" id="A0A2D0AAG8"/>
<evidence type="ECO:0000313" key="9">
    <source>
        <dbReference type="Proteomes" id="UP000197269"/>
    </source>
</evidence>
<dbReference type="SUPFAM" id="SSF51306">
    <property type="entry name" value="LexA/Signal peptidase"/>
    <property type="match status" value="1"/>
</dbReference>
<proteinExistence type="inferred from homology"/>
<comment type="subcellular location">
    <subcellularLocation>
        <location evidence="1">Periplasm</location>
    </subcellularLocation>
</comment>
<protein>
    <submittedName>
        <fullName evidence="8">Conjugative transfer signal peptidase TraF</fullName>
    </submittedName>
</protein>
<keyword evidence="3" id="KW-0732">Signal</keyword>
<name>A0A2D0AAG8_9HYPH</name>
<dbReference type="EMBL" id="MXPU01000023">
    <property type="protein sequence ID" value="OWO91529.1"/>
    <property type="molecule type" value="Genomic_DNA"/>
</dbReference>
<evidence type="ECO:0000256" key="3">
    <source>
        <dbReference type="ARBA" id="ARBA00022729"/>
    </source>
</evidence>
<evidence type="ECO:0000313" key="8">
    <source>
        <dbReference type="EMBL" id="OWO91529.1"/>
    </source>
</evidence>
<dbReference type="Gene3D" id="2.10.109.10">
    <property type="entry name" value="Umud Fragment, subunit A"/>
    <property type="match status" value="1"/>
</dbReference>
<keyword evidence="6" id="KW-0472">Membrane</keyword>
<keyword evidence="6" id="KW-0812">Transmembrane</keyword>
<gene>
    <name evidence="8" type="ORF">B5E41_26380</name>
</gene>
<dbReference type="RefSeq" id="WP_088396707.1">
    <property type="nucleotide sequence ID" value="NZ_MXPU01000023.1"/>
</dbReference>
<dbReference type="InterPro" id="IPR014139">
    <property type="entry name" value="Peptidase_S26C_TraF"/>
</dbReference>
<dbReference type="Pfam" id="PF10502">
    <property type="entry name" value="Peptidase_S26"/>
    <property type="match status" value="1"/>
</dbReference>
<feature type="transmembrane region" description="Helical" evidence="6">
    <location>
        <begin position="21"/>
        <end position="40"/>
    </location>
</feature>
<comment type="caution">
    <text evidence="8">The sequence shown here is derived from an EMBL/GenBank/DDBJ whole genome shotgun (WGS) entry which is preliminary data.</text>
</comment>
<feature type="domain" description="Peptidase S26" evidence="7">
    <location>
        <begin position="25"/>
        <end position="181"/>
    </location>
</feature>
<keyword evidence="4" id="KW-0574">Periplasm</keyword>
<evidence type="ECO:0000256" key="4">
    <source>
        <dbReference type="ARBA" id="ARBA00022764"/>
    </source>
</evidence>
<sequence length="188" mass="19807">MTLQVRTHTRASAQRRRAASTLSVAAGAAALMSLGGYLGGYRVNLTPSEPLGLWQIVLLNRSPRVGDLVFICPPDTATMREARTRGYLRSGLCPGHLAPMIKSVAAVGGQRVEVANEVRVDGRSVRASAVSGKDGEGRPLTRFSGGVVPPGDVFLHSAFAGSFDSRYFGPVPASAIVGLAREMLTYAP</sequence>
<accession>A0A2D0AAG8</accession>
<dbReference type="InterPro" id="IPR019533">
    <property type="entry name" value="Peptidase_S26"/>
</dbReference>
<dbReference type="GO" id="GO:0006465">
    <property type="term" value="P:signal peptide processing"/>
    <property type="evidence" value="ECO:0007669"/>
    <property type="project" value="InterPro"/>
</dbReference>
<evidence type="ECO:0000256" key="5">
    <source>
        <dbReference type="ARBA" id="ARBA00022971"/>
    </source>
</evidence>
<evidence type="ECO:0000259" key="7">
    <source>
        <dbReference type="Pfam" id="PF10502"/>
    </source>
</evidence>
<keyword evidence="5" id="KW-0184">Conjugation</keyword>
<evidence type="ECO:0000256" key="1">
    <source>
        <dbReference type="ARBA" id="ARBA00004418"/>
    </source>
</evidence>
<dbReference type="Proteomes" id="UP000197269">
    <property type="component" value="Unassembled WGS sequence"/>
</dbReference>